<comment type="caution">
    <text evidence="1">The sequence shown here is derived from an EMBL/GenBank/DDBJ whole genome shotgun (WGS) entry which is preliminary data.</text>
</comment>
<sequence>MSEYELKNRYLKNARISEAGFVILVRAFLRGIKPAQAAKLVKLSEPATRELYKRIRFQLFATPLYMMDLIPRLEMENRDDVVWCLRQITSATPRKVRDCAYYCETETPPKHIQSFFEGKTQDKSPLVGRSKCKTCTMNFMGYCPRKIESYSDLYREQFPEWVVEQRKTDALGIWIDVLRVLANYRKLNEIDFFFYAISATLQVAIQRRDLPAPSGWKAGMNVPDELCGKPKLGEGRAFQNDIEGPILFPALDLIEEYPL</sequence>
<dbReference type="Proteomes" id="UP000602381">
    <property type="component" value="Unassembled WGS sequence"/>
</dbReference>
<proteinExistence type="predicted"/>
<reference evidence="2" key="1">
    <citation type="journal article" date="2019" name="Int. J. Syst. Evol. Microbiol.">
        <title>The Global Catalogue of Microorganisms (GCM) 10K type strain sequencing project: providing services to taxonomists for standard genome sequencing and annotation.</title>
        <authorList>
            <consortium name="The Broad Institute Genomics Platform"/>
            <consortium name="The Broad Institute Genome Sequencing Center for Infectious Disease"/>
            <person name="Wu L."/>
            <person name="Ma J."/>
        </authorList>
    </citation>
    <scope>NUCLEOTIDE SEQUENCE [LARGE SCALE GENOMIC DNA]</scope>
    <source>
        <strain evidence="2">JCM 17843</strain>
    </source>
</reference>
<evidence type="ECO:0000313" key="1">
    <source>
        <dbReference type="EMBL" id="GGO12177.1"/>
    </source>
</evidence>
<dbReference type="EMBL" id="BMOV01000005">
    <property type="protein sequence ID" value="GGO12177.1"/>
    <property type="molecule type" value="Genomic_DNA"/>
</dbReference>
<name>A0ABQ2LDE9_9PROT</name>
<evidence type="ECO:0000313" key="2">
    <source>
        <dbReference type="Proteomes" id="UP000602381"/>
    </source>
</evidence>
<protein>
    <recommendedName>
        <fullName evidence="3">Transposase</fullName>
    </recommendedName>
</protein>
<keyword evidence="2" id="KW-1185">Reference proteome</keyword>
<accession>A0ABQ2LDE9</accession>
<evidence type="ECO:0008006" key="3">
    <source>
        <dbReference type="Google" id="ProtNLM"/>
    </source>
</evidence>
<dbReference type="RefSeq" id="WP_150005697.1">
    <property type="nucleotide sequence ID" value="NZ_BMOV01000005.1"/>
</dbReference>
<gene>
    <name evidence="1" type="ORF">GCM10007972_16800</name>
</gene>
<organism evidence="1 2">
    <name type="scientific">Iodidimonas muriae</name>
    <dbReference type="NCBI Taxonomy" id="261467"/>
    <lineage>
        <taxon>Bacteria</taxon>
        <taxon>Pseudomonadati</taxon>
        <taxon>Pseudomonadota</taxon>
        <taxon>Alphaproteobacteria</taxon>
        <taxon>Iodidimonadales</taxon>
        <taxon>Iodidimonadaceae</taxon>
        <taxon>Iodidimonas</taxon>
    </lineage>
</organism>